<dbReference type="Gramene" id="PRQ50360">
    <property type="protein sequence ID" value="PRQ50360"/>
    <property type="gene ID" value="RchiOBHm_Chr2g0132331"/>
</dbReference>
<dbReference type="AlphaFoldDB" id="A0A2P6RV97"/>
<evidence type="ECO:0000313" key="2">
    <source>
        <dbReference type="EMBL" id="PRQ50360.1"/>
    </source>
</evidence>
<comment type="caution">
    <text evidence="2">The sequence shown here is derived from an EMBL/GenBank/DDBJ whole genome shotgun (WGS) entry which is preliminary data.</text>
</comment>
<keyword evidence="3" id="KW-1185">Reference proteome</keyword>
<feature type="transmembrane region" description="Helical" evidence="1">
    <location>
        <begin position="15"/>
        <end position="38"/>
    </location>
</feature>
<reference evidence="2 3" key="1">
    <citation type="journal article" date="2018" name="Nat. Genet.">
        <title>The Rosa genome provides new insights in the design of modern roses.</title>
        <authorList>
            <person name="Bendahmane M."/>
        </authorList>
    </citation>
    <scope>NUCLEOTIDE SEQUENCE [LARGE SCALE GENOMIC DNA]</scope>
    <source>
        <strain evidence="3">cv. Old Blush</strain>
    </source>
</reference>
<accession>A0A2P6RV97</accession>
<name>A0A2P6RV97_ROSCH</name>
<sequence length="60" mass="6824">MVSLFVSFCFFGKHLFSWFFLSFLAYALMDIDVIASLLSGRLVRERIGPAMFECSAKSGY</sequence>
<dbReference type="EMBL" id="PDCK01000040">
    <property type="protein sequence ID" value="PRQ50360.1"/>
    <property type="molecule type" value="Genomic_DNA"/>
</dbReference>
<keyword evidence="1" id="KW-0472">Membrane</keyword>
<protein>
    <submittedName>
        <fullName evidence="2">Uncharacterized protein</fullName>
    </submittedName>
</protein>
<keyword evidence="1" id="KW-0812">Transmembrane</keyword>
<keyword evidence="1" id="KW-1133">Transmembrane helix</keyword>
<organism evidence="2 3">
    <name type="scientific">Rosa chinensis</name>
    <name type="common">China rose</name>
    <dbReference type="NCBI Taxonomy" id="74649"/>
    <lineage>
        <taxon>Eukaryota</taxon>
        <taxon>Viridiplantae</taxon>
        <taxon>Streptophyta</taxon>
        <taxon>Embryophyta</taxon>
        <taxon>Tracheophyta</taxon>
        <taxon>Spermatophyta</taxon>
        <taxon>Magnoliopsida</taxon>
        <taxon>eudicotyledons</taxon>
        <taxon>Gunneridae</taxon>
        <taxon>Pentapetalae</taxon>
        <taxon>rosids</taxon>
        <taxon>fabids</taxon>
        <taxon>Rosales</taxon>
        <taxon>Rosaceae</taxon>
        <taxon>Rosoideae</taxon>
        <taxon>Rosoideae incertae sedis</taxon>
        <taxon>Rosa</taxon>
    </lineage>
</organism>
<dbReference type="Proteomes" id="UP000238479">
    <property type="component" value="Chromosome 2"/>
</dbReference>
<gene>
    <name evidence="2" type="ORF">RchiOBHm_Chr2g0132331</name>
</gene>
<proteinExistence type="predicted"/>
<evidence type="ECO:0000256" key="1">
    <source>
        <dbReference type="SAM" id="Phobius"/>
    </source>
</evidence>
<evidence type="ECO:0000313" key="3">
    <source>
        <dbReference type="Proteomes" id="UP000238479"/>
    </source>
</evidence>